<gene>
    <name evidence="3" type="ORF">P154DRAFT_616527</name>
</gene>
<protein>
    <submittedName>
        <fullName evidence="3">Uncharacterized protein</fullName>
    </submittedName>
</protein>
<feature type="region of interest" description="Disordered" evidence="2">
    <location>
        <begin position="207"/>
        <end position="241"/>
    </location>
</feature>
<organism evidence="3 4">
    <name type="scientific">Amniculicola lignicola CBS 123094</name>
    <dbReference type="NCBI Taxonomy" id="1392246"/>
    <lineage>
        <taxon>Eukaryota</taxon>
        <taxon>Fungi</taxon>
        <taxon>Dikarya</taxon>
        <taxon>Ascomycota</taxon>
        <taxon>Pezizomycotina</taxon>
        <taxon>Dothideomycetes</taxon>
        <taxon>Pleosporomycetidae</taxon>
        <taxon>Pleosporales</taxon>
        <taxon>Amniculicolaceae</taxon>
        <taxon>Amniculicola</taxon>
    </lineage>
</organism>
<accession>A0A6A5X2D7</accession>
<evidence type="ECO:0000313" key="3">
    <source>
        <dbReference type="EMBL" id="KAF2005296.1"/>
    </source>
</evidence>
<reference evidence="3" key="1">
    <citation type="journal article" date="2020" name="Stud. Mycol.">
        <title>101 Dothideomycetes genomes: a test case for predicting lifestyles and emergence of pathogens.</title>
        <authorList>
            <person name="Haridas S."/>
            <person name="Albert R."/>
            <person name="Binder M."/>
            <person name="Bloem J."/>
            <person name="Labutti K."/>
            <person name="Salamov A."/>
            <person name="Andreopoulos B."/>
            <person name="Baker S."/>
            <person name="Barry K."/>
            <person name="Bills G."/>
            <person name="Bluhm B."/>
            <person name="Cannon C."/>
            <person name="Castanera R."/>
            <person name="Culley D."/>
            <person name="Daum C."/>
            <person name="Ezra D."/>
            <person name="Gonzalez J."/>
            <person name="Henrissat B."/>
            <person name="Kuo A."/>
            <person name="Liang C."/>
            <person name="Lipzen A."/>
            <person name="Lutzoni F."/>
            <person name="Magnuson J."/>
            <person name="Mondo S."/>
            <person name="Nolan M."/>
            <person name="Ohm R."/>
            <person name="Pangilinan J."/>
            <person name="Park H.-J."/>
            <person name="Ramirez L."/>
            <person name="Alfaro M."/>
            <person name="Sun H."/>
            <person name="Tritt A."/>
            <person name="Yoshinaga Y."/>
            <person name="Zwiers L.-H."/>
            <person name="Turgeon B."/>
            <person name="Goodwin S."/>
            <person name="Spatafora J."/>
            <person name="Crous P."/>
            <person name="Grigoriev I."/>
        </authorList>
    </citation>
    <scope>NUCLEOTIDE SEQUENCE</scope>
    <source>
        <strain evidence="3">CBS 123094</strain>
    </source>
</reference>
<dbReference type="EMBL" id="ML977564">
    <property type="protein sequence ID" value="KAF2005296.1"/>
    <property type="molecule type" value="Genomic_DNA"/>
</dbReference>
<keyword evidence="4" id="KW-1185">Reference proteome</keyword>
<name>A0A6A5X2D7_9PLEO</name>
<evidence type="ECO:0000256" key="2">
    <source>
        <dbReference type="SAM" id="MobiDB-lite"/>
    </source>
</evidence>
<proteinExistence type="predicted"/>
<evidence type="ECO:0000313" key="4">
    <source>
        <dbReference type="Proteomes" id="UP000799779"/>
    </source>
</evidence>
<keyword evidence="1" id="KW-0175">Coiled coil</keyword>
<evidence type="ECO:0000256" key="1">
    <source>
        <dbReference type="SAM" id="Coils"/>
    </source>
</evidence>
<dbReference type="Proteomes" id="UP000799779">
    <property type="component" value="Unassembled WGS sequence"/>
</dbReference>
<dbReference type="AlphaFoldDB" id="A0A6A5X2D7"/>
<feature type="coiled-coil region" evidence="1">
    <location>
        <begin position="84"/>
        <end position="138"/>
    </location>
</feature>
<sequence length="264" mass="30534">MPPPPPPQKGRMKRAGGEEEKAVFKKMRKLMDTAEAERLAMLDEKEDIAQAKHQFALEKVRFQEVSALERRVLARHRDAIGRNGERLRQEDAALTKAKERLRQEKAKVQQACDLAVMCESLRAQKDRTLKEMAQLRTQYKKKIHDVEVDRDSMRTLRDEAQEKLDTVAKQLGGSVKSALAERDQLKKERDELEAKYLDAELERHIMEGERDEQVREEKSAKKEDLERNLGKAVADRDTMEKERDEALAELAKLRNGMKNMLCEA</sequence>
<feature type="region of interest" description="Disordered" evidence="2">
    <location>
        <begin position="1"/>
        <end position="20"/>
    </location>
</feature>